<proteinExistence type="predicted"/>
<comment type="caution">
    <text evidence="2">The sequence shown here is derived from an EMBL/GenBank/DDBJ whole genome shotgun (WGS) entry which is preliminary data.</text>
</comment>
<gene>
    <name evidence="2" type="ORF">NC998_07005</name>
</gene>
<protein>
    <submittedName>
        <fullName evidence="2">Type II secretion system GspH family protein</fullName>
    </submittedName>
</protein>
<keyword evidence="1" id="KW-0472">Membrane</keyword>
<keyword evidence="3" id="KW-1185">Reference proteome</keyword>
<dbReference type="Proteomes" id="UP001464891">
    <property type="component" value="Unassembled WGS sequence"/>
</dbReference>
<dbReference type="NCBIfam" id="TIGR02532">
    <property type="entry name" value="IV_pilin_GFxxxE"/>
    <property type="match status" value="1"/>
</dbReference>
<name>A0ABV0J4Y7_9CYAN</name>
<evidence type="ECO:0000313" key="2">
    <source>
        <dbReference type="EMBL" id="MEP0816841.1"/>
    </source>
</evidence>
<evidence type="ECO:0000313" key="3">
    <source>
        <dbReference type="Proteomes" id="UP001464891"/>
    </source>
</evidence>
<keyword evidence="1" id="KW-0812">Transmembrane</keyword>
<feature type="transmembrane region" description="Helical" evidence="1">
    <location>
        <begin position="26"/>
        <end position="49"/>
    </location>
</feature>
<evidence type="ECO:0000256" key="1">
    <source>
        <dbReference type="SAM" id="Phobius"/>
    </source>
</evidence>
<accession>A0ABV0J4Y7</accession>
<dbReference type="InterPro" id="IPR012902">
    <property type="entry name" value="N_methyl_site"/>
</dbReference>
<dbReference type="EMBL" id="JAMPKM010000003">
    <property type="protein sequence ID" value="MEP0816841.1"/>
    <property type="molecule type" value="Genomic_DNA"/>
</dbReference>
<organism evidence="2 3">
    <name type="scientific">Trichocoleus desertorum GB2-A4</name>
    <dbReference type="NCBI Taxonomy" id="2933944"/>
    <lineage>
        <taxon>Bacteria</taxon>
        <taxon>Bacillati</taxon>
        <taxon>Cyanobacteriota</taxon>
        <taxon>Cyanophyceae</taxon>
        <taxon>Leptolyngbyales</taxon>
        <taxon>Trichocoleusaceae</taxon>
        <taxon>Trichocoleus</taxon>
    </lineage>
</organism>
<dbReference type="Pfam" id="PF07963">
    <property type="entry name" value="N_methyl"/>
    <property type="match status" value="1"/>
</dbReference>
<sequence>MMKHVQTYLSGRLKSPSSKPDSGFTIIESLMAIVVLTVLLIAIAPPMAISVASRVRARQVELATQAGQGYIDSLRSGAISPPDKARCATDTLPDSGDPCLAPPTAALLTDSDQGTLINANGNISFTDPQDFVIQAIRTRTSADTNTDAVARGEAARREGYGLLIRVYRGDADVFRGGSGTPNTTPVANLFTGATAKGGGFRNRPLIVLKTDIGTRSTSSNIQQRVPTNLY</sequence>
<reference evidence="2 3" key="1">
    <citation type="submission" date="2022-04" db="EMBL/GenBank/DDBJ databases">
        <title>Positive selection, recombination, and allopatry shape intraspecific diversity of widespread and dominant cyanobacteria.</title>
        <authorList>
            <person name="Wei J."/>
            <person name="Shu W."/>
            <person name="Hu C."/>
        </authorList>
    </citation>
    <scope>NUCLEOTIDE SEQUENCE [LARGE SCALE GENOMIC DNA]</scope>
    <source>
        <strain evidence="2 3">GB2-A4</strain>
    </source>
</reference>
<dbReference type="RefSeq" id="WP_190438981.1">
    <property type="nucleotide sequence ID" value="NZ_JAMPKM010000003.1"/>
</dbReference>
<keyword evidence="1" id="KW-1133">Transmembrane helix</keyword>